<dbReference type="OrthoDB" id="5342758at2759"/>
<keyword evidence="3" id="KW-1185">Reference proteome</keyword>
<dbReference type="AlphaFoldDB" id="A0A6J3MJI5"/>
<feature type="region of interest" description="Disordered" evidence="2">
    <location>
        <begin position="259"/>
        <end position="320"/>
    </location>
</feature>
<keyword evidence="1" id="KW-0175">Coiled coil</keyword>
<dbReference type="GeneID" id="54361631"/>
<feature type="region of interest" description="Disordered" evidence="2">
    <location>
        <begin position="438"/>
        <end position="509"/>
    </location>
</feature>
<protein>
    <submittedName>
        <fullName evidence="4">Uncharacterized protein</fullName>
    </submittedName>
</protein>
<organism evidence="4">
    <name type="scientific">Dissoconium aciculare CBS 342.82</name>
    <dbReference type="NCBI Taxonomy" id="1314786"/>
    <lineage>
        <taxon>Eukaryota</taxon>
        <taxon>Fungi</taxon>
        <taxon>Dikarya</taxon>
        <taxon>Ascomycota</taxon>
        <taxon>Pezizomycotina</taxon>
        <taxon>Dothideomycetes</taxon>
        <taxon>Dothideomycetidae</taxon>
        <taxon>Mycosphaerellales</taxon>
        <taxon>Dissoconiaceae</taxon>
        <taxon>Dissoconium</taxon>
    </lineage>
</organism>
<feature type="coiled-coil region" evidence="1">
    <location>
        <begin position="195"/>
        <end position="229"/>
    </location>
</feature>
<feature type="compositionally biased region" description="Low complexity" evidence="2">
    <location>
        <begin position="265"/>
        <end position="283"/>
    </location>
</feature>
<evidence type="ECO:0000313" key="4">
    <source>
        <dbReference type="RefSeq" id="XP_033464950.1"/>
    </source>
</evidence>
<proteinExistence type="predicted"/>
<gene>
    <name evidence="4" type="ORF">K489DRAFT_376078</name>
</gene>
<feature type="compositionally biased region" description="Basic and acidic residues" evidence="2">
    <location>
        <begin position="439"/>
        <end position="449"/>
    </location>
</feature>
<evidence type="ECO:0000313" key="3">
    <source>
        <dbReference type="Proteomes" id="UP000504637"/>
    </source>
</evidence>
<feature type="compositionally biased region" description="Basic and acidic residues" evidence="2">
    <location>
        <begin position="462"/>
        <end position="480"/>
    </location>
</feature>
<reference evidence="4" key="2">
    <citation type="submission" date="2020-04" db="EMBL/GenBank/DDBJ databases">
        <authorList>
            <consortium name="NCBI Genome Project"/>
        </authorList>
    </citation>
    <scope>NUCLEOTIDE SEQUENCE</scope>
    <source>
        <strain evidence="4">CBS 342.82</strain>
    </source>
</reference>
<evidence type="ECO:0000256" key="1">
    <source>
        <dbReference type="SAM" id="Coils"/>
    </source>
</evidence>
<name>A0A6J3MJI5_9PEZI</name>
<sequence length="509" mass="57114">MSSNKSWLAQSLSGKLPLLSESSHELPRWRAPTSMTASIIPPPILQSTANLRPAIPSQSVIVERPDSTRTRQQELEADLQFLLDAQAEGLVRGLEGGSADDYSSTGSRTPTVHSVRAAKGKKPATRRVGLRSTRRGIHRSILALSALKEEELEELQGETEKTTDTLNQIYAWESKREGLEEATQHVRSEDDTVRVQRLRQEADTLQTNISQAEEQLMEMKLRHSKLMSQAAAVENSVQAKLASYTSSLRLLEEDVQKFLRSGPPSAQRASRSQSWSSNSSARAPFLQTPVKQRTLQQAKDHYHTQNETSTRQRQSIEHEKRALDEGAALWQEATHELHAFETRLREEMTLLSTPAQPISAWDHHDDDGSDNQTSSDNSTVRLKTLLDAMETLISSLQTKISHAEEQHWNLLIAALGAEIQALEKGREILEGVLRASGETVERRRGREDGGDLVDTGVESQEATDREQDEEIHSLDKEFRRTRVTTPSDHISDEDPDPELLFSRREPDLD</sequence>
<dbReference type="RefSeq" id="XP_033464950.1">
    <property type="nucleotide sequence ID" value="XM_033603831.1"/>
</dbReference>
<feature type="region of interest" description="Disordered" evidence="2">
    <location>
        <begin position="358"/>
        <end position="378"/>
    </location>
</feature>
<evidence type="ECO:0000256" key="2">
    <source>
        <dbReference type="SAM" id="MobiDB-lite"/>
    </source>
</evidence>
<reference evidence="4" key="1">
    <citation type="submission" date="2020-01" db="EMBL/GenBank/DDBJ databases">
        <authorList>
            <consortium name="DOE Joint Genome Institute"/>
            <person name="Haridas S."/>
            <person name="Albert R."/>
            <person name="Binder M."/>
            <person name="Bloem J."/>
            <person name="Labutti K."/>
            <person name="Salamov A."/>
            <person name="Andreopoulos B."/>
            <person name="Baker S.E."/>
            <person name="Barry K."/>
            <person name="Bills G."/>
            <person name="Bluhm B.H."/>
            <person name="Cannon C."/>
            <person name="Castanera R."/>
            <person name="Culley D.E."/>
            <person name="Daum C."/>
            <person name="Ezra D."/>
            <person name="Gonzalez J.B."/>
            <person name="Henrissat B."/>
            <person name="Kuo A."/>
            <person name="Liang C."/>
            <person name="Lipzen A."/>
            <person name="Lutzoni F."/>
            <person name="Magnuson J."/>
            <person name="Mondo S."/>
            <person name="Nolan M."/>
            <person name="Ohm R."/>
            <person name="Pangilinan J."/>
            <person name="Park H.-J."/>
            <person name="Ramirez L."/>
            <person name="Alfaro M."/>
            <person name="Sun H."/>
            <person name="Tritt A."/>
            <person name="Yoshinaga Y."/>
            <person name="Zwiers L.-H."/>
            <person name="Turgeon B.G."/>
            <person name="Goodwin S.B."/>
            <person name="Spatafora J.W."/>
            <person name="Crous P.W."/>
            <person name="Grigoriev I.V."/>
        </authorList>
    </citation>
    <scope>NUCLEOTIDE SEQUENCE</scope>
    <source>
        <strain evidence="4">CBS 342.82</strain>
    </source>
</reference>
<accession>A0A6J3MJI5</accession>
<dbReference type="Proteomes" id="UP000504637">
    <property type="component" value="Unplaced"/>
</dbReference>
<reference evidence="4" key="3">
    <citation type="submission" date="2025-08" db="UniProtKB">
        <authorList>
            <consortium name="RefSeq"/>
        </authorList>
    </citation>
    <scope>IDENTIFICATION</scope>
    <source>
        <strain evidence="4">CBS 342.82</strain>
    </source>
</reference>